<reference evidence="1" key="1">
    <citation type="submission" date="2020-04" db="EMBL/GenBank/DDBJ databases">
        <authorList>
            <person name="Alioto T."/>
            <person name="Alioto T."/>
            <person name="Gomez Garrido J."/>
        </authorList>
    </citation>
    <scope>NUCLEOTIDE SEQUENCE</scope>
    <source>
        <strain evidence="1">A484AB</strain>
    </source>
</reference>
<keyword evidence="1" id="KW-0436">Ligase</keyword>
<proteinExistence type="predicted"/>
<organism evidence="1 2">
    <name type="scientific">Paramuricea clavata</name>
    <name type="common">Red gorgonian</name>
    <name type="synonym">Violescent sea-whip</name>
    <dbReference type="NCBI Taxonomy" id="317549"/>
    <lineage>
        <taxon>Eukaryota</taxon>
        <taxon>Metazoa</taxon>
        <taxon>Cnidaria</taxon>
        <taxon>Anthozoa</taxon>
        <taxon>Octocorallia</taxon>
        <taxon>Malacalcyonacea</taxon>
        <taxon>Plexauridae</taxon>
        <taxon>Paramuricea</taxon>
    </lineage>
</organism>
<gene>
    <name evidence="1" type="ORF">PACLA_8A082383</name>
</gene>
<dbReference type="EMBL" id="CACRXK020005983">
    <property type="protein sequence ID" value="CAB4007989.1"/>
    <property type="molecule type" value="Genomic_DNA"/>
</dbReference>
<dbReference type="Proteomes" id="UP001152795">
    <property type="component" value="Unassembled WGS sequence"/>
</dbReference>
<dbReference type="GO" id="GO:0016874">
    <property type="term" value="F:ligase activity"/>
    <property type="evidence" value="ECO:0007669"/>
    <property type="project" value="UniProtKB-KW"/>
</dbReference>
<dbReference type="SUPFAM" id="SSF48726">
    <property type="entry name" value="Immunoglobulin"/>
    <property type="match status" value="2"/>
</dbReference>
<dbReference type="OrthoDB" id="5976613at2759"/>
<name>A0A7D9EEZ5_PARCT</name>
<dbReference type="Gene3D" id="2.60.40.10">
    <property type="entry name" value="Immunoglobulins"/>
    <property type="match status" value="2"/>
</dbReference>
<comment type="caution">
    <text evidence="1">The sequence shown here is derived from an EMBL/GenBank/DDBJ whole genome shotgun (WGS) entry which is preliminary data.</text>
</comment>
<evidence type="ECO:0000313" key="1">
    <source>
        <dbReference type="EMBL" id="CAB4007989.1"/>
    </source>
</evidence>
<sequence>MEKAKSEWIGEIQHKTLLLKSLSAQDVGIYKCKIYFLKYSAFESANIKLKASDIKWWRSKDGKEYELITQCLASKKCEFHGGKENISKTSFEIKDLRFPQDNFFYKCNASNDYGKDSETFHLEVYVKPEINMQTIYRFKEGLIINCSLKRSNPAEVKFTWYSCNTPNCGEKSQNLTETSILRLDSQPESVMKYQCKAKNAAGSASKIIEAWTELLSLSTEEIFYKPWHDKFIDKFQSRIRKLSSLRQIQLFCQSGQQDCNPDIAECLSVAAFDAMDKCVKGGVDEQHVFDYLTHNSSTNGIKLMGTMLDKAWPTALKEGSQGEDEILLKHLLTWPFWPGFLNYFASSSRGKEELTKEGYCAFMIARTESCLYNLINSVENGTVTVATLKLLKDNSKQYLKLTEMHQENLNSRPNVGVSTVYFLSLRHSEMKAFFTLRNRLECFVGFSNDFKSVDDELRILREKIEQDYDELSIRDLCVKRSARYDTVFFKLDEKFCKMALRITEIKSSRIFDKLWQKYGKNLRDEVVTMEIIFGKIWSKICEKLKSINQQFLDGEMQLNKVDKYLSMFEMDYDALEQEFMLLSKYFNDTTHFEQIKKKLGVIIKKVKSYKKLFDARQAAQAILELQKAMDLKGDFSEVEKIEEIISGDFSSQVVNSVSDKLVKVGELLKEVNPKRRSCLTTFANCFDLVTWLRKSIKDEQELKVFVDLAMISAGEEDMEIDRISCMHTSCLGFGSLIFGYRPDHGVNELMRLCKPVWQAVDANPSIERKLMLTKQGLPWLKRIKKSHGSVDFTTMVQAEAINSSGVYYIANSEKTNDSKHVNSVVKLCLENLVYLVVPKEEKKDREEKVYSFEEIKDVQSKLMLIAGKAENGKEEVDQFNEVCIHFKI</sequence>
<protein>
    <submittedName>
        <fullName evidence="1">E3 ubiquitin- ligase rnf213-alpha-like</fullName>
    </submittedName>
</protein>
<accession>A0A7D9EEZ5</accession>
<dbReference type="GO" id="GO:0016887">
    <property type="term" value="F:ATP hydrolysis activity"/>
    <property type="evidence" value="ECO:0007669"/>
    <property type="project" value="InterPro"/>
</dbReference>
<keyword evidence="2" id="KW-1185">Reference proteome</keyword>
<dbReference type="InterPro" id="IPR013783">
    <property type="entry name" value="Ig-like_fold"/>
</dbReference>
<dbReference type="PANTHER" id="PTHR22605:SF16">
    <property type="entry name" value="E3 UBIQUITIN-PROTEIN LIGASE RNF213"/>
    <property type="match status" value="1"/>
</dbReference>
<dbReference type="PANTHER" id="PTHR22605">
    <property type="entry name" value="RZ-TYPE DOMAIN-CONTAINING PROTEIN"/>
    <property type="match status" value="1"/>
</dbReference>
<dbReference type="InterPro" id="IPR007110">
    <property type="entry name" value="Ig-like_dom"/>
</dbReference>
<dbReference type="GO" id="GO:0004842">
    <property type="term" value="F:ubiquitin-protein transferase activity"/>
    <property type="evidence" value="ECO:0007669"/>
    <property type="project" value="InterPro"/>
</dbReference>
<dbReference type="PROSITE" id="PS50835">
    <property type="entry name" value="IG_LIKE"/>
    <property type="match status" value="1"/>
</dbReference>
<dbReference type="AlphaFoldDB" id="A0A7D9EEZ5"/>
<dbReference type="InterPro" id="IPR031248">
    <property type="entry name" value="RNF213"/>
</dbReference>
<evidence type="ECO:0000313" key="2">
    <source>
        <dbReference type="Proteomes" id="UP001152795"/>
    </source>
</evidence>
<dbReference type="InterPro" id="IPR036179">
    <property type="entry name" value="Ig-like_dom_sf"/>
</dbReference>